<feature type="transmembrane region" description="Helical" evidence="2">
    <location>
        <begin position="20"/>
        <end position="37"/>
    </location>
</feature>
<reference evidence="3 4" key="1">
    <citation type="submission" date="2020-01" db="EMBL/GenBank/DDBJ databases">
        <authorList>
            <person name="Kim M."/>
        </authorList>
    </citation>
    <scope>NUCLEOTIDE SEQUENCE [LARGE SCALE GENOMIC DNA]</scope>
    <source>
        <strain evidence="3 4">BT10</strain>
    </source>
</reference>
<feature type="transmembrane region" description="Helical" evidence="2">
    <location>
        <begin position="75"/>
        <end position="98"/>
    </location>
</feature>
<protein>
    <submittedName>
        <fullName evidence="3">Uncharacterized protein</fullName>
    </submittedName>
</protein>
<keyword evidence="2" id="KW-1133">Transmembrane helix</keyword>
<gene>
    <name evidence="3" type="ORF">GU926_03200</name>
</gene>
<dbReference type="AlphaFoldDB" id="A0A6P1NTY3"/>
<dbReference type="RefSeq" id="WP_160688948.1">
    <property type="nucleotide sequence ID" value="NZ_CP047897.1"/>
</dbReference>
<name>A0A6P1NTY3_9BACT</name>
<evidence type="ECO:0000256" key="2">
    <source>
        <dbReference type="SAM" id="Phobius"/>
    </source>
</evidence>
<organism evidence="3 4">
    <name type="scientific">Nibribacter ruber</name>
    <dbReference type="NCBI Taxonomy" id="2698458"/>
    <lineage>
        <taxon>Bacteria</taxon>
        <taxon>Pseudomonadati</taxon>
        <taxon>Bacteroidota</taxon>
        <taxon>Cytophagia</taxon>
        <taxon>Cytophagales</taxon>
        <taxon>Hymenobacteraceae</taxon>
        <taxon>Nibribacter</taxon>
    </lineage>
</organism>
<accession>A0A6P1NTY3</accession>
<feature type="transmembrane region" description="Helical" evidence="2">
    <location>
        <begin position="43"/>
        <end position="63"/>
    </location>
</feature>
<feature type="coiled-coil region" evidence="1">
    <location>
        <begin position="108"/>
        <end position="135"/>
    </location>
</feature>
<keyword evidence="1" id="KW-0175">Coiled coil</keyword>
<evidence type="ECO:0000256" key="1">
    <source>
        <dbReference type="SAM" id="Coils"/>
    </source>
</evidence>
<keyword evidence="2" id="KW-0812">Transmembrane</keyword>
<proteinExistence type="predicted"/>
<keyword evidence="2" id="KW-0472">Membrane</keyword>
<dbReference type="EMBL" id="CP047897">
    <property type="protein sequence ID" value="QHL86500.1"/>
    <property type="molecule type" value="Genomic_DNA"/>
</dbReference>
<evidence type="ECO:0000313" key="3">
    <source>
        <dbReference type="EMBL" id="QHL86500.1"/>
    </source>
</evidence>
<sequence>MKLKIEIIDKSFYIEKILKIIIFCSLIILFQYSIVYVTRFDNIIFSPIIGYLAIYSLIIFYFVRNGILRNINFFTTYLLILISLFLVNIIVYGFLIFIHNFLDKDYKNEIAKYKIEELNNKLSKAEAERNLKIQRNLNDEEILFHKIKSKYEASSLFKSMIIKNGYCLIVSFIITLIIKALVGKKTFFNIIIEFSFKINYNECIGFKKHFLV</sequence>
<evidence type="ECO:0000313" key="4">
    <source>
        <dbReference type="Proteomes" id="UP000464214"/>
    </source>
</evidence>
<feature type="transmembrane region" description="Helical" evidence="2">
    <location>
        <begin position="161"/>
        <end position="182"/>
    </location>
</feature>
<keyword evidence="4" id="KW-1185">Reference proteome</keyword>
<dbReference type="Proteomes" id="UP000464214">
    <property type="component" value="Chromosome"/>
</dbReference>
<dbReference type="KEGG" id="nib:GU926_03200"/>